<dbReference type="SMART" id="SM00297">
    <property type="entry name" value="BROMO"/>
    <property type="match status" value="1"/>
</dbReference>
<dbReference type="Proteomes" id="UP000024404">
    <property type="component" value="Unassembled WGS sequence"/>
</dbReference>
<dbReference type="PANTHER" id="PTHR15398">
    <property type="entry name" value="BROMODOMAIN-CONTAINING PROTEIN 8"/>
    <property type="match status" value="1"/>
</dbReference>
<protein>
    <submittedName>
        <fullName evidence="5">Bromo domain-containing protein</fullName>
    </submittedName>
</protein>
<evidence type="ECO:0000259" key="4">
    <source>
        <dbReference type="PROSITE" id="PS50014"/>
    </source>
</evidence>
<feature type="compositionally biased region" description="Polar residues" evidence="3">
    <location>
        <begin position="266"/>
        <end position="280"/>
    </location>
</feature>
<feature type="domain" description="Bromo" evidence="4">
    <location>
        <begin position="604"/>
        <end position="674"/>
    </location>
</feature>
<reference evidence="5" key="2">
    <citation type="submission" date="2022-06" db="UniProtKB">
        <authorList>
            <consortium name="EnsemblMetazoa"/>
        </authorList>
    </citation>
    <scope>IDENTIFICATION</scope>
</reference>
<dbReference type="Pfam" id="PF00439">
    <property type="entry name" value="Bromodomain"/>
    <property type="match status" value="1"/>
</dbReference>
<feature type="region of interest" description="Disordered" evidence="3">
    <location>
        <begin position="359"/>
        <end position="385"/>
    </location>
</feature>
<proteinExistence type="predicted"/>
<feature type="compositionally biased region" description="Basic and acidic residues" evidence="3">
    <location>
        <begin position="507"/>
        <end position="535"/>
    </location>
</feature>
<keyword evidence="1 2" id="KW-0103">Bromodomain</keyword>
<dbReference type="AlphaFoldDB" id="A0A8R1TJ83"/>
<dbReference type="EMBL" id="CMVM020000319">
    <property type="status" value="NOT_ANNOTATED_CDS"/>
    <property type="molecule type" value="Genomic_DNA"/>
</dbReference>
<feature type="compositionally biased region" description="Basic and acidic residues" evidence="3">
    <location>
        <begin position="480"/>
        <end position="498"/>
    </location>
</feature>
<organism evidence="5 6">
    <name type="scientific">Onchocerca volvulus</name>
    <dbReference type="NCBI Taxonomy" id="6282"/>
    <lineage>
        <taxon>Eukaryota</taxon>
        <taxon>Metazoa</taxon>
        <taxon>Ecdysozoa</taxon>
        <taxon>Nematoda</taxon>
        <taxon>Chromadorea</taxon>
        <taxon>Rhabditida</taxon>
        <taxon>Spirurina</taxon>
        <taxon>Spiruromorpha</taxon>
        <taxon>Filarioidea</taxon>
        <taxon>Onchocercidae</taxon>
        <taxon>Onchocerca</taxon>
    </lineage>
</organism>
<name>A0A8R1TJ83_ONCVO</name>
<dbReference type="InterPro" id="IPR001487">
    <property type="entry name" value="Bromodomain"/>
</dbReference>
<feature type="region of interest" description="Disordered" evidence="3">
    <location>
        <begin position="719"/>
        <end position="761"/>
    </location>
</feature>
<dbReference type="EnsemblMetazoa" id="OVOC10110.1">
    <property type="protein sequence ID" value="OVOC10110.1"/>
    <property type="gene ID" value="WBGene00246919"/>
</dbReference>
<dbReference type="PROSITE" id="PS50014">
    <property type="entry name" value="BROMODOMAIN_2"/>
    <property type="match status" value="1"/>
</dbReference>
<accession>A0A8R1TJ83</accession>
<dbReference type="SUPFAM" id="SSF47370">
    <property type="entry name" value="Bromodomain"/>
    <property type="match status" value="1"/>
</dbReference>
<sequence>MKYPSLSLSWKHEETLQLFELMETEDEWLVRVKKLAEIFGDERPPGFFTEEMCKNEFERVMSSGHPEHFLRKPGEKYSRKELIHAWTVYLKKELKTKKAQEEELLLVKLRQKADLFNRLFSSDSDLSDKEIEKLLEEAREEDSLRDQEIVQKEIEVGTKNLKEYLALHETNPVKYPQLKIIIPPSHPSQSAANEAPFSPIEPLFEGFSFQLQTKASPVSNTPSGSSLSRKISSAQRRSGPSEASSNEALDDVEIPSFSQGRLRTLSVSSRTQGSVGNNVSLCGAETDENSENLASQSISSESILKSPSKNSADEIQTAASGIPDKTKLHHVIIKNEVEEEVSATMEDIVEKKEMMKTRRAQKIITRSSVSSSNMDSEITTPVQHEHSLRNRRFSVTSASSLKSLTKISGFISEVEKVVPEDDEEGKLRRSERCHAKIDVEASASATPEQTGRRKRSAKLEIVGSNEEEVKATPAKRRRLSSKDVENAEKRDMKHRIESNIELQSSPEPEKEVHIREKQAVEEESDDDKKLFDLRTRSRASKATAVTSEKAKEKAGASSEISAIRSPKRSTVVTRSSRRQSKRGGSIDGDVEQKALMVTAWRMVSSHRHAAIFAHPVSDRDARGYSKTVKSRMDLSTLKKLLDGGNLSRMSDFKRNVLLMFANAVMFNSTGHDVNQYAKEMAVDTLSSLKMLQKDVLFVRGTTHMTRRSVAFAAEEAKFERSKFSSPRVNSEEPGKEKTFDNVSRETSETPKVPRGGRASKE</sequence>
<feature type="compositionally biased region" description="Basic and acidic residues" evidence="3">
    <location>
        <begin position="729"/>
        <end position="748"/>
    </location>
</feature>
<reference evidence="6" key="1">
    <citation type="submission" date="2013-10" db="EMBL/GenBank/DDBJ databases">
        <title>Genome sequencing of Onchocerca volvulus.</title>
        <authorList>
            <person name="Cotton J."/>
            <person name="Tsai J."/>
            <person name="Stanley E."/>
            <person name="Tracey A."/>
            <person name="Holroyd N."/>
            <person name="Lustigman S."/>
            <person name="Berriman M."/>
        </authorList>
    </citation>
    <scope>NUCLEOTIDE SEQUENCE</scope>
</reference>
<feature type="region of interest" description="Disordered" evidence="3">
    <location>
        <begin position="440"/>
        <end position="587"/>
    </location>
</feature>
<dbReference type="GO" id="GO:0035267">
    <property type="term" value="C:NuA4 histone acetyltransferase complex"/>
    <property type="evidence" value="ECO:0007669"/>
    <property type="project" value="TreeGrafter"/>
</dbReference>
<dbReference type="Gene3D" id="1.20.920.10">
    <property type="entry name" value="Bromodomain-like"/>
    <property type="match status" value="1"/>
</dbReference>
<evidence type="ECO:0000256" key="3">
    <source>
        <dbReference type="SAM" id="MobiDB-lite"/>
    </source>
</evidence>
<dbReference type="InterPro" id="IPR036427">
    <property type="entry name" value="Bromodomain-like_sf"/>
</dbReference>
<keyword evidence="6" id="KW-1185">Reference proteome</keyword>
<dbReference type="OMA" id="AIFAHPV"/>
<feature type="region of interest" description="Disordered" evidence="3">
    <location>
        <begin position="266"/>
        <end position="314"/>
    </location>
</feature>
<dbReference type="PANTHER" id="PTHR15398:SF4">
    <property type="entry name" value="BROMODOMAIN-CONTAINING PROTEIN 8 ISOFORM X1"/>
    <property type="match status" value="1"/>
</dbReference>
<evidence type="ECO:0000256" key="1">
    <source>
        <dbReference type="ARBA" id="ARBA00023117"/>
    </source>
</evidence>
<evidence type="ECO:0000256" key="2">
    <source>
        <dbReference type="PROSITE-ProRule" id="PRU00035"/>
    </source>
</evidence>
<evidence type="ECO:0000313" key="6">
    <source>
        <dbReference type="Proteomes" id="UP000024404"/>
    </source>
</evidence>
<feature type="region of interest" description="Disordered" evidence="3">
    <location>
        <begin position="214"/>
        <end position="252"/>
    </location>
</feature>
<feature type="compositionally biased region" description="Polar residues" evidence="3">
    <location>
        <begin position="364"/>
        <end position="382"/>
    </location>
</feature>
<feature type="compositionally biased region" description="Polar residues" evidence="3">
    <location>
        <begin position="214"/>
        <end position="247"/>
    </location>
</feature>
<evidence type="ECO:0000313" key="5">
    <source>
        <dbReference type="EnsemblMetazoa" id="OVOC10110.1"/>
    </source>
</evidence>
<feature type="compositionally biased region" description="Low complexity" evidence="3">
    <location>
        <begin position="291"/>
        <end position="310"/>
    </location>
</feature>